<reference evidence="3" key="1">
    <citation type="journal article" date="2014" name="Int. J. Syst. Evol. Microbiol.">
        <title>Complete genome sequence of Corynebacterium casei LMG S-19264T (=DSM 44701T), isolated from a smear-ripened cheese.</title>
        <authorList>
            <consortium name="US DOE Joint Genome Institute (JGI-PGF)"/>
            <person name="Walter F."/>
            <person name="Albersmeier A."/>
            <person name="Kalinowski J."/>
            <person name="Ruckert C."/>
        </authorList>
    </citation>
    <scope>NUCLEOTIDE SEQUENCE</scope>
    <source>
        <strain evidence="3">CGMCC 1.15320</strain>
    </source>
</reference>
<dbReference type="PANTHER" id="PTHR11786">
    <property type="entry name" value="N-HYDROXYARYLAMINE O-ACETYLTRANSFERASE"/>
    <property type="match status" value="1"/>
</dbReference>
<reference evidence="3" key="2">
    <citation type="submission" date="2020-09" db="EMBL/GenBank/DDBJ databases">
        <authorList>
            <person name="Sun Q."/>
            <person name="Zhou Y."/>
        </authorList>
    </citation>
    <scope>NUCLEOTIDE SEQUENCE</scope>
    <source>
        <strain evidence="3">CGMCC 1.15320</strain>
    </source>
</reference>
<dbReference type="PANTHER" id="PTHR11786:SF0">
    <property type="entry name" value="ARYLAMINE N-ACETYLTRANSFERASE 4-RELATED"/>
    <property type="match status" value="1"/>
</dbReference>
<dbReference type="InterPro" id="IPR001447">
    <property type="entry name" value="Arylamine_N-AcTrfase"/>
</dbReference>
<accession>A0A916W5E0</accession>
<protein>
    <submittedName>
        <fullName evidence="3">N-hydroxyarylamine O-acetyltransferase</fullName>
    </submittedName>
</protein>
<comment type="similarity">
    <text evidence="1 2">Belongs to the arylamine N-acetyltransferase family.</text>
</comment>
<name>A0A916W5E0_9HYPH</name>
<dbReference type="PRINTS" id="PR01543">
    <property type="entry name" value="ANATRNSFRASE"/>
</dbReference>
<dbReference type="SUPFAM" id="SSF54001">
    <property type="entry name" value="Cysteine proteinases"/>
    <property type="match status" value="1"/>
</dbReference>
<proteinExistence type="inferred from homology"/>
<evidence type="ECO:0000313" key="3">
    <source>
        <dbReference type="EMBL" id="GGA69445.1"/>
    </source>
</evidence>
<evidence type="ECO:0000256" key="1">
    <source>
        <dbReference type="ARBA" id="ARBA00006547"/>
    </source>
</evidence>
<keyword evidence="4" id="KW-1185">Reference proteome</keyword>
<organism evidence="3 4">
    <name type="scientific">Nitratireductor aestuarii</name>
    <dbReference type="NCBI Taxonomy" id="1735103"/>
    <lineage>
        <taxon>Bacteria</taxon>
        <taxon>Pseudomonadati</taxon>
        <taxon>Pseudomonadota</taxon>
        <taxon>Alphaproteobacteria</taxon>
        <taxon>Hyphomicrobiales</taxon>
        <taxon>Phyllobacteriaceae</taxon>
        <taxon>Nitratireductor</taxon>
    </lineage>
</organism>
<comment type="caution">
    <text evidence="3">The sequence shown here is derived from an EMBL/GenBank/DDBJ whole genome shotgun (WGS) entry which is preliminary data.</text>
</comment>
<sequence>MKMAEDVVDIAAYFDRIGYKGAARPTLDTLQELHLLHPLAIPFENLDPLLGRPVSLDLPSLQAKLVEGRRGGYCYEHNILFMHMLQELGFEVSGLGARVLWNRPEGALTPRTHMLLRVDIDGETWIADVGFGGVTLTAPLRLVEGVVQETPHERFRLDRVEGYWLLQVEIGEEWRSTFRFGLEENLLSDYEIASYFVSTHQQSHFVHTLMAARPTREGRYALSNNRLSFRGPEAFQRELASPDEVEQVLRDIFGIHVPMGLAQALEREELL</sequence>
<dbReference type="Gene3D" id="2.40.128.150">
    <property type="entry name" value="Cysteine proteinases"/>
    <property type="match status" value="1"/>
</dbReference>
<evidence type="ECO:0000256" key="2">
    <source>
        <dbReference type="RuleBase" id="RU003452"/>
    </source>
</evidence>
<dbReference type="EMBL" id="BMIF01000007">
    <property type="protein sequence ID" value="GGA69445.1"/>
    <property type="molecule type" value="Genomic_DNA"/>
</dbReference>
<dbReference type="InterPro" id="IPR038765">
    <property type="entry name" value="Papain-like_cys_pep_sf"/>
</dbReference>
<dbReference type="Gene3D" id="3.30.2140.10">
    <property type="entry name" value="Arylamine N-acetyltransferase"/>
    <property type="match status" value="1"/>
</dbReference>
<dbReference type="Pfam" id="PF00797">
    <property type="entry name" value="Acetyltransf_2"/>
    <property type="match status" value="1"/>
</dbReference>
<dbReference type="Proteomes" id="UP000636264">
    <property type="component" value="Unassembled WGS sequence"/>
</dbReference>
<dbReference type="GO" id="GO:0016407">
    <property type="term" value="F:acetyltransferase activity"/>
    <property type="evidence" value="ECO:0007669"/>
    <property type="project" value="InterPro"/>
</dbReference>
<dbReference type="AlphaFoldDB" id="A0A916W5E0"/>
<evidence type="ECO:0000313" key="4">
    <source>
        <dbReference type="Proteomes" id="UP000636264"/>
    </source>
</evidence>
<gene>
    <name evidence="3" type="ORF">GCM10011385_24060</name>
</gene>